<dbReference type="NCBIfam" id="NF001204">
    <property type="entry name" value="PRK00166.1"/>
    <property type="match status" value="1"/>
</dbReference>
<accession>A0ABV6CBF4</accession>
<comment type="catalytic activity">
    <reaction evidence="4 5">
        <text>P(1),P(4)-bis(5'-adenosyl) tetraphosphate + H2O = 2 ADP + 2 H(+)</text>
        <dbReference type="Rhea" id="RHEA:24252"/>
        <dbReference type="ChEBI" id="CHEBI:15377"/>
        <dbReference type="ChEBI" id="CHEBI:15378"/>
        <dbReference type="ChEBI" id="CHEBI:58141"/>
        <dbReference type="ChEBI" id="CHEBI:456216"/>
        <dbReference type="EC" id="3.6.1.41"/>
    </reaction>
</comment>
<comment type="caution">
    <text evidence="7">The sequence shown here is derived from an EMBL/GenBank/DDBJ whole genome shotgun (WGS) entry which is preliminary data.</text>
</comment>
<dbReference type="CDD" id="cd07422">
    <property type="entry name" value="MPP_ApaH"/>
    <property type="match status" value="1"/>
</dbReference>
<gene>
    <name evidence="5" type="primary">apaH</name>
    <name evidence="7" type="ORF">ACFFIT_09575</name>
</gene>
<dbReference type="Gene3D" id="3.60.21.10">
    <property type="match status" value="1"/>
</dbReference>
<dbReference type="NCBIfam" id="TIGR00668">
    <property type="entry name" value="apaH"/>
    <property type="match status" value="1"/>
</dbReference>
<dbReference type="GO" id="GO:0008803">
    <property type="term" value="F:bis(5'-nucleosyl)-tetraphosphatase (symmetrical) activity"/>
    <property type="evidence" value="ECO:0007669"/>
    <property type="project" value="UniProtKB-EC"/>
</dbReference>
<dbReference type="Proteomes" id="UP001589758">
    <property type="component" value="Unassembled WGS sequence"/>
</dbReference>
<organism evidence="7 8">
    <name type="scientific">Thorsellia kenyensis</name>
    <dbReference type="NCBI Taxonomy" id="1549888"/>
    <lineage>
        <taxon>Bacteria</taxon>
        <taxon>Pseudomonadati</taxon>
        <taxon>Pseudomonadota</taxon>
        <taxon>Gammaproteobacteria</taxon>
        <taxon>Enterobacterales</taxon>
        <taxon>Thorselliaceae</taxon>
        <taxon>Thorsellia</taxon>
    </lineage>
</organism>
<evidence type="ECO:0000256" key="4">
    <source>
        <dbReference type="ARBA" id="ARBA00049417"/>
    </source>
</evidence>
<protein>
    <recommendedName>
        <fullName evidence="5">Bis(5'-nucleosyl)-tetraphosphatase, symmetrical</fullName>
        <ecNumber evidence="5">3.6.1.41</ecNumber>
    </recommendedName>
    <alternativeName>
        <fullName evidence="5">Ap4A hydrolase</fullName>
    </alternativeName>
    <alternativeName>
        <fullName evidence="5">Diadenosine 5',5'''-P1,P4-tetraphosphate pyrophosphohydrolase</fullName>
    </alternativeName>
    <alternativeName>
        <fullName evidence="5">Diadenosine tetraphosphatase</fullName>
    </alternativeName>
</protein>
<evidence type="ECO:0000313" key="7">
    <source>
        <dbReference type="EMBL" id="MFC0180324.1"/>
    </source>
</evidence>
<evidence type="ECO:0000256" key="5">
    <source>
        <dbReference type="HAMAP-Rule" id="MF_00199"/>
    </source>
</evidence>
<comment type="function">
    <text evidence="1 5">Hydrolyzes diadenosine 5',5'''-P1,P4-tetraphosphate to yield ADP.</text>
</comment>
<dbReference type="EC" id="3.6.1.41" evidence="5"/>
<dbReference type="SUPFAM" id="SSF56300">
    <property type="entry name" value="Metallo-dependent phosphatases"/>
    <property type="match status" value="1"/>
</dbReference>
<reference evidence="7 8" key="1">
    <citation type="submission" date="2024-09" db="EMBL/GenBank/DDBJ databases">
        <authorList>
            <person name="Sun Q."/>
            <person name="Mori K."/>
        </authorList>
    </citation>
    <scope>NUCLEOTIDE SEQUENCE [LARGE SCALE GENOMIC DNA]</scope>
    <source>
        <strain evidence="7 8">CCM 8545</strain>
    </source>
</reference>
<sequence length="271" mass="30784">MATLIIGDIHGSYDEFMRLLDKASFNEKEDTIWLTGDIVARGKDSLSVLREVYQLKNSVKMVLGNHDLHLLAIDAGLVRDKAKDKLDKVLKAKDKEELLFWLRKQPLVQYCHKLKLIMTHAGVSPQWDLSTLLTAAEEVKMVLQSDKYKDLLAQMYGDTPNSWNDKLKGIPRLRFILNVLTRMRYCSKEGALDFLCKDAPNEAPSGLYPWFTLPRKIPAEYTLAFGHWAALNGKVDEPNILALDTGCVWGGELTLFNFELKTKMSVLAKIK</sequence>
<keyword evidence="8" id="KW-1185">Reference proteome</keyword>
<dbReference type="PANTHER" id="PTHR40942">
    <property type="match status" value="1"/>
</dbReference>
<evidence type="ECO:0000256" key="3">
    <source>
        <dbReference type="ARBA" id="ARBA00022801"/>
    </source>
</evidence>
<evidence type="ECO:0000256" key="2">
    <source>
        <dbReference type="ARBA" id="ARBA00005419"/>
    </source>
</evidence>
<dbReference type="HAMAP" id="MF_00199">
    <property type="entry name" value="ApaH"/>
    <property type="match status" value="1"/>
</dbReference>
<dbReference type="InterPro" id="IPR029052">
    <property type="entry name" value="Metallo-depent_PP-like"/>
</dbReference>
<dbReference type="PANTHER" id="PTHR40942:SF4">
    <property type="entry name" value="CYTOCHROME C5"/>
    <property type="match status" value="1"/>
</dbReference>
<dbReference type="InterPro" id="IPR004843">
    <property type="entry name" value="Calcineurin-like_PHP"/>
</dbReference>
<dbReference type="EMBL" id="JBHLXE010000100">
    <property type="protein sequence ID" value="MFC0180324.1"/>
    <property type="molecule type" value="Genomic_DNA"/>
</dbReference>
<dbReference type="InterPro" id="IPR004617">
    <property type="entry name" value="ApaH"/>
</dbReference>
<evidence type="ECO:0000259" key="6">
    <source>
        <dbReference type="Pfam" id="PF00149"/>
    </source>
</evidence>
<dbReference type="Pfam" id="PF00149">
    <property type="entry name" value="Metallophos"/>
    <property type="match status" value="1"/>
</dbReference>
<name>A0ABV6CBF4_9GAMM</name>
<comment type="similarity">
    <text evidence="2 5">Belongs to the Ap4A hydrolase family.</text>
</comment>
<keyword evidence="3 5" id="KW-0378">Hydrolase</keyword>
<feature type="domain" description="Calcineurin-like phosphoesterase" evidence="6">
    <location>
        <begin position="2"/>
        <end position="130"/>
    </location>
</feature>
<dbReference type="RefSeq" id="WP_385877436.1">
    <property type="nucleotide sequence ID" value="NZ_JBHLXE010000100.1"/>
</dbReference>
<evidence type="ECO:0000313" key="8">
    <source>
        <dbReference type="Proteomes" id="UP001589758"/>
    </source>
</evidence>
<proteinExistence type="inferred from homology"/>
<evidence type="ECO:0000256" key="1">
    <source>
        <dbReference type="ARBA" id="ARBA00003413"/>
    </source>
</evidence>
<dbReference type="PIRSF" id="PIRSF000903">
    <property type="entry name" value="B5n-ttraPtase_sm"/>
    <property type="match status" value="1"/>
</dbReference>